<dbReference type="InterPro" id="IPR001387">
    <property type="entry name" value="Cro/C1-type_HTH"/>
</dbReference>
<sequence length="86" mass="9266">MSSLYDVAEMLKQARSDANLSQEALASRAGVSRSTVARMETLAKGDMSVSALVRLLEAAGFDLKLVKAGHERTVEDILNEQRSGRG</sequence>
<dbReference type="CDD" id="cd00093">
    <property type="entry name" value="HTH_XRE"/>
    <property type="match status" value="1"/>
</dbReference>
<keyword evidence="3" id="KW-1185">Reference proteome</keyword>
<reference evidence="2 3" key="1">
    <citation type="submission" date="2019-08" db="EMBL/GenBank/DDBJ databases">
        <title>Whole-genome Sequencing of e-waste polymer degrading bacterium Pseudomonas sp. strain PE08.</title>
        <authorList>
            <person name="Kirdat K."/>
            <person name="Debbarma P."/>
            <person name="Narawade N."/>
            <person name="Suyal D."/>
            <person name="Thorat V."/>
            <person name="Shouche Y."/>
            <person name="Goel R."/>
            <person name="Yadav A."/>
        </authorList>
    </citation>
    <scope>NUCLEOTIDE SEQUENCE [LARGE SCALE GENOMIC DNA]</scope>
    <source>
        <strain evidence="2 3">PE08</strain>
    </source>
</reference>
<dbReference type="KEGG" id="plal:FXN65_17535"/>
<dbReference type="Pfam" id="PF13560">
    <property type="entry name" value="HTH_31"/>
    <property type="match status" value="1"/>
</dbReference>
<dbReference type="AlphaFoldDB" id="A0A5J6QNB2"/>
<evidence type="ECO:0000313" key="2">
    <source>
        <dbReference type="EMBL" id="QEY63767.1"/>
    </source>
</evidence>
<dbReference type="SUPFAM" id="SSF47413">
    <property type="entry name" value="lambda repressor-like DNA-binding domains"/>
    <property type="match status" value="1"/>
</dbReference>
<organism evidence="2 3">
    <name type="scientific">Metapseudomonas lalkuanensis</name>
    <dbReference type="NCBI Taxonomy" id="2604832"/>
    <lineage>
        <taxon>Bacteria</taxon>
        <taxon>Pseudomonadati</taxon>
        <taxon>Pseudomonadota</taxon>
        <taxon>Gammaproteobacteria</taxon>
        <taxon>Pseudomonadales</taxon>
        <taxon>Pseudomonadaceae</taxon>
        <taxon>Metapseudomonas</taxon>
    </lineage>
</organism>
<gene>
    <name evidence="2" type="ORF">FXN65_17535</name>
</gene>
<dbReference type="GO" id="GO:0003677">
    <property type="term" value="F:DNA binding"/>
    <property type="evidence" value="ECO:0007669"/>
    <property type="project" value="InterPro"/>
</dbReference>
<evidence type="ECO:0000259" key="1">
    <source>
        <dbReference type="PROSITE" id="PS50943"/>
    </source>
</evidence>
<dbReference type="Proteomes" id="UP000327179">
    <property type="component" value="Chromosome"/>
</dbReference>
<feature type="domain" description="HTH cro/C1-type" evidence="1">
    <location>
        <begin position="11"/>
        <end position="66"/>
    </location>
</feature>
<name>A0A5J6QNB2_9GAMM</name>
<dbReference type="SMART" id="SM00530">
    <property type="entry name" value="HTH_XRE"/>
    <property type="match status" value="1"/>
</dbReference>
<dbReference type="PROSITE" id="PS50943">
    <property type="entry name" value="HTH_CROC1"/>
    <property type="match status" value="1"/>
</dbReference>
<protein>
    <submittedName>
        <fullName evidence="2">Helix-turn-helix transcriptional regulator</fullName>
    </submittedName>
</protein>
<proteinExistence type="predicted"/>
<dbReference type="Gene3D" id="1.10.260.40">
    <property type="entry name" value="lambda repressor-like DNA-binding domains"/>
    <property type="match status" value="1"/>
</dbReference>
<evidence type="ECO:0000313" key="3">
    <source>
        <dbReference type="Proteomes" id="UP000327179"/>
    </source>
</evidence>
<accession>A0A5J6QNB2</accession>
<dbReference type="RefSeq" id="WP_151134772.1">
    <property type="nucleotide sequence ID" value="NZ_CP043311.1"/>
</dbReference>
<dbReference type="InterPro" id="IPR010982">
    <property type="entry name" value="Lambda_DNA-bd_dom_sf"/>
</dbReference>
<dbReference type="EMBL" id="CP043311">
    <property type="protein sequence ID" value="QEY63767.1"/>
    <property type="molecule type" value="Genomic_DNA"/>
</dbReference>